<sequence length="66" mass="7594">MSEATLPTTTTEPRPFITYFYALGKDIYIEFNGCTRGRTWFDSTKQGGGLIVWFGRLRLEVSPRSR</sequence>
<evidence type="ECO:0000313" key="2">
    <source>
        <dbReference type="Proteomes" id="UP000235015"/>
    </source>
</evidence>
<organism evidence="1 2">
    <name type="scientific">Sedimenticola selenatireducens</name>
    <dbReference type="NCBI Taxonomy" id="191960"/>
    <lineage>
        <taxon>Bacteria</taxon>
        <taxon>Pseudomonadati</taxon>
        <taxon>Pseudomonadota</taxon>
        <taxon>Gammaproteobacteria</taxon>
        <taxon>Chromatiales</taxon>
        <taxon>Sedimenticolaceae</taxon>
        <taxon>Sedimenticola</taxon>
    </lineage>
</organism>
<name>A0A2N6CRB3_9GAMM</name>
<comment type="caution">
    <text evidence="1">The sequence shown here is derived from an EMBL/GenBank/DDBJ whole genome shotgun (WGS) entry which is preliminary data.</text>
</comment>
<dbReference type="EMBL" id="PKUN01000031">
    <property type="protein sequence ID" value="PLX59587.1"/>
    <property type="molecule type" value="Genomic_DNA"/>
</dbReference>
<evidence type="ECO:0000313" key="1">
    <source>
        <dbReference type="EMBL" id="PLX59587.1"/>
    </source>
</evidence>
<protein>
    <submittedName>
        <fullName evidence="1">Uncharacterized protein</fullName>
    </submittedName>
</protein>
<gene>
    <name evidence="1" type="ORF">C0630_19375</name>
</gene>
<dbReference type="Proteomes" id="UP000235015">
    <property type="component" value="Unassembled WGS sequence"/>
</dbReference>
<dbReference type="RefSeq" id="WP_273441042.1">
    <property type="nucleotide sequence ID" value="NZ_PKUN01000031.1"/>
</dbReference>
<dbReference type="AlphaFoldDB" id="A0A2N6CRB3"/>
<reference evidence="1 2" key="1">
    <citation type="submission" date="2017-11" db="EMBL/GenBank/DDBJ databases">
        <title>Genome-resolved metagenomics identifies genetic mobility, metabolic interactions, and unexpected diversity in perchlorate-reducing communities.</title>
        <authorList>
            <person name="Barnum T.P."/>
            <person name="Figueroa I.A."/>
            <person name="Carlstrom C.I."/>
            <person name="Lucas L.N."/>
            <person name="Engelbrektson A.L."/>
            <person name="Coates J.D."/>
        </authorList>
    </citation>
    <scope>NUCLEOTIDE SEQUENCE [LARGE SCALE GENOMIC DNA]</scope>
    <source>
        <strain evidence="1">BM301</strain>
    </source>
</reference>
<accession>A0A2N6CRB3</accession>
<proteinExistence type="predicted"/>